<organism evidence="1 2">
    <name type="scientific">Parapedobacter indicus</name>
    <dbReference type="NCBI Taxonomy" id="1477437"/>
    <lineage>
        <taxon>Bacteria</taxon>
        <taxon>Pseudomonadati</taxon>
        <taxon>Bacteroidota</taxon>
        <taxon>Sphingobacteriia</taxon>
        <taxon>Sphingobacteriales</taxon>
        <taxon>Sphingobacteriaceae</taxon>
        <taxon>Parapedobacter</taxon>
    </lineage>
</organism>
<protein>
    <submittedName>
        <fullName evidence="1">Uncharacterized protein</fullName>
    </submittedName>
</protein>
<dbReference type="EMBL" id="FOQO01000012">
    <property type="protein sequence ID" value="SFJ68657.1"/>
    <property type="molecule type" value="Genomic_DNA"/>
</dbReference>
<name>A0A1I3TGM7_9SPHI</name>
<keyword evidence="2" id="KW-1185">Reference proteome</keyword>
<sequence>MKEKIFNLKGYYVSEPVEAIKPLSVDQINRDKLNANIVSRYFSSEQNNILQQQKEHSLLNTSV</sequence>
<dbReference type="STRING" id="1477437.SAMN05444682_112122"/>
<dbReference type="AlphaFoldDB" id="A0A1I3TGM7"/>
<reference evidence="1 2" key="1">
    <citation type="submission" date="2016-10" db="EMBL/GenBank/DDBJ databases">
        <authorList>
            <person name="de Groot N.N."/>
        </authorList>
    </citation>
    <scope>NUCLEOTIDE SEQUENCE [LARGE SCALE GENOMIC DNA]</scope>
    <source>
        <strain evidence="1 2">RK1</strain>
    </source>
</reference>
<accession>A0A1I3TGM7</accession>
<evidence type="ECO:0000313" key="1">
    <source>
        <dbReference type="EMBL" id="SFJ68657.1"/>
    </source>
</evidence>
<proteinExistence type="predicted"/>
<dbReference type="Proteomes" id="UP000198670">
    <property type="component" value="Unassembled WGS sequence"/>
</dbReference>
<gene>
    <name evidence="1" type="ORF">SAMN05444682_112122</name>
</gene>
<evidence type="ECO:0000313" key="2">
    <source>
        <dbReference type="Proteomes" id="UP000198670"/>
    </source>
</evidence>